<dbReference type="EMBL" id="JBHLTN010000014">
    <property type="protein sequence ID" value="MFC0592459.1"/>
    <property type="molecule type" value="Genomic_DNA"/>
</dbReference>
<feature type="chain" id="PRO_5045219308" evidence="1">
    <location>
        <begin position="32"/>
        <end position="146"/>
    </location>
</feature>
<proteinExistence type="predicted"/>
<reference evidence="2 3" key="1">
    <citation type="submission" date="2024-09" db="EMBL/GenBank/DDBJ databases">
        <authorList>
            <person name="Sun Q."/>
            <person name="Mori K."/>
        </authorList>
    </citation>
    <scope>NUCLEOTIDE SEQUENCE [LARGE SCALE GENOMIC DNA]</scope>
    <source>
        <strain evidence="2 3">NCAIM B.02336</strain>
    </source>
</reference>
<sequence>MSLTRCFPCLSLWARAAGLATLAALAATAGAHDLTVEVLNARSAQGTVDGALYDGAATWLKTPRAGERQPAAERVLLVYRGLPAGRYALSVFHDENGNGKLDSNVAGVPTERYGFSRDARGHFSAPDFDAAAVDLQGDASITIHLR</sequence>
<protein>
    <submittedName>
        <fullName evidence="2">DUF2141 domain-containing protein</fullName>
    </submittedName>
</protein>
<evidence type="ECO:0000313" key="3">
    <source>
        <dbReference type="Proteomes" id="UP001589834"/>
    </source>
</evidence>
<keyword evidence="3" id="KW-1185">Reference proteome</keyword>
<name>A0ABV6PRI9_9BURK</name>
<comment type="caution">
    <text evidence="2">The sequence shown here is derived from an EMBL/GenBank/DDBJ whole genome shotgun (WGS) entry which is preliminary data.</text>
</comment>
<dbReference type="InterPro" id="IPR018673">
    <property type="entry name" value="DUF2141"/>
</dbReference>
<organism evidence="2 3">
    <name type="scientific">Ottowia pentelensis</name>
    <dbReference type="NCBI Taxonomy" id="511108"/>
    <lineage>
        <taxon>Bacteria</taxon>
        <taxon>Pseudomonadati</taxon>
        <taxon>Pseudomonadota</taxon>
        <taxon>Betaproteobacteria</taxon>
        <taxon>Burkholderiales</taxon>
        <taxon>Comamonadaceae</taxon>
        <taxon>Ottowia</taxon>
    </lineage>
</organism>
<evidence type="ECO:0000313" key="2">
    <source>
        <dbReference type="EMBL" id="MFC0592459.1"/>
    </source>
</evidence>
<gene>
    <name evidence="2" type="ORF">ACFFGG_07820</name>
</gene>
<evidence type="ECO:0000256" key="1">
    <source>
        <dbReference type="SAM" id="SignalP"/>
    </source>
</evidence>
<dbReference type="Proteomes" id="UP001589834">
    <property type="component" value="Unassembled WGS sequence"/>
</dbReference>
<accession>A0ABV6PRI9</accession>
<feature type="signal peptide" evidence="1">
    <location>
        <begin position="1"/>
        <end position="31"/>
    </location>
</feature>
<dbReference type="Pfam" id="PF09912">
    <property type="entry name" value="DUF2141"/>
    <property type="match status" value="1"/>
</dbReference>
<dbReference type="RefSeq" id="WP_293222227.1">
    <property type="nucleotide sequence ID" value="NZ_JBHLTN010000014.1"/>
</dbReference>
<keyword evidence="1" id="KW-0732">Signal</keyword>